<sequence>MFIMNQPTIKGIAIICLYLFHVTIVIGQEEDLLGISNVVPPNPTVSALNKYGDFQVTESSGVPNIAIPLYEIKSTQLSLPISISYNSSGNRVEDKGSWVGLGWSLNAGGVISRTVVGTSDDGVGGFIPFGSWFQDIGNFQFKDSDYNNMSSSASNSFDSEPDIYHYNFNGYSGKFFIDLNGEVNVIAYEPISIIRTETGFEATTPLGIKYVFDEEEISTNIYKGERDYVSSWYLTSITSADQNDVITIAYDNVHELKYDINIARSYGYKSSYRHDVNHLDPGKSFVPMSNGNGFNKSVSQVKILQAKKISSISFSVGTVHFSMVENGTSVPRLESIQIKDTHGREIRNVTFDNSEYFSCSGKKCERWKLSSLISNGDVYNFEYDQTVFPKLDSYDKDHWGYFNNAGNRFSDVPKFITHGKQVLNSFGADRSVDPVAAQAGILKKIVYPTGGWTEFEFESNRYYYFDEPGANLYKMNLSKEFELRASGDNHMDLEHFSFSNEDFLPISRPDLLVDGTVVKGETYSVSDFVWPSTIRLDVEIGTIPSESYPDQPSSYHDILPSASLTDAFRLDNGDIQIKYDVSKQPEFHEGVFKTSYSAEFALANGGAGIERTLKLKTGVRAGNYVKAKLTLIPDFKADYPLVGDGHMFTGGLRISSISSYDQTGKKQSEKSFSYLNKEGKSSAKLLRGGWHHYEKYNAYRSEYAIGKNEAGCVPGGDNDEARYPFRLLLHNNPPSGIHGSASVMYQEVSKTEESSNEGEVNGRTKTLFSWVPDNDVGIFYPHPPILDRSHLRGMPKTIWYYETINDSTENLIRQEDYIYSNSPLFSSMYGLKVVPDREYHYNGETTTTNPDDSMFCSGYYFLNVNKFKWFKYQLTTSHKYLAEKHVYNYLNQDTLVQTSRYEYTDEDEKLQFLKREITEYPDRKLKKEFTFPFELVNNSHHQYFSRISDMVNSNIVSLPLEQRLFNHTGDSWQLVKSDMLEYTSNHVTKNWKLEVENPISEIDFLTIENSDSINPGYSIKPEVSLFYNGGKLTEYLTGAEEVNSFIWGYNDTYPIAKVENGFSGDVPLQLIEELKELSDQDNDRCEKGEGCNEDKLRIKLDKLRELNSLGGAFITTYTYDPLVGVTSITDPSGVTKHFVYDFNNRLQYVIDEDGNYLDGYEYFQLKSISNQP</sequence>
<accession>A0A1M6WIY9</accession>
<organism evidence="1 2">
    <name type="scientific">Reichenbachiella agariperforans</name>
    <dbReference type="NCBI Taxonomy" id="156994"/>
    <lineage>
        <taxon>Bacteria</taxon>
        <taxon>Pseudomonadati</taxon>
        <taxon>Bacteroidota</taxon>
        <taxon>Cytophagia</taxon>
        <taxon>Cytophagales</taxon>
        <taxon>Reichenbachiellaceae</taxon>
        <taxon>Reichenbachiella</taxon>
    </lineage>
</organism>
<dbReference type="STRING" id="156994.SAMN04488028_1132"/>
<name>A0A1M6WIY9_REIAG</name>
<dbReference type="EMBL" id="FRAA01000013">
    <property type="protein sequence ID" value="SHK93678.1"/>
    <property type="molecule type" value="Genomic_DNA"/>
</dbReference>
<evidence type="ECO:0000313" key="1">
    <source>
        <dbReference type="EMBL" id="SHK93678.1"/>
    </source>
</evidence>
<dbReference type="Proteomes" id="UP000184474">
    <property type="component" value="Unassembled WGS sequence"/>
</dbReference>
<evidence type="ECO:0008006" key="3">
    <source>
        <dbReference type="Google" id="ProtNLM"/>
    </source>
</evidence>
<dbReference type="Gene3D" id="2.180.10.10">
    <property type="entry name" value="RHS repeat-associated core"/>
    <property type="match status" value="1"/>
</dbReference>
<proteinExistence type="predicted"/>
<dbReference type="AlphaFoldDB" id="A0A1M6WIY9"/>
<reference evidence="2" key="1">
    <citation type="submission" date="2016-11" db="EMBL/GenBank/DDBJ databases">
        <authorList>
            <person name="Varghese N."/>
            <person name="Submissions S."/>
        </authorList>
    </citation>
    <scope>NUCLEOTIDE SEQUENCE [LARGE SCALE GENOMIC DNA]</scope>
    <source>
        <strain evidence="2">DSM 26134</strain>
    </source>
</reference>
<protein>
    <recommendedName>
        <fullName evidence="3">YD repeat-containing protein</fullName>
    </recommendedName>
</protein>
<keyword evidence="2" id="KW-1185">Reference proteome</keyword>
<gene>
    <name evidence="1" type="ORF">SAMN04488028_1132</name>
</gene>
<evidence type="ECO:0000313" key="2">
    <source>
        <dbReference type="Proteomes" id="UP000184474"/>
    </source>
</evidence>